<feature type="compositionally biased region" description="Polar residues" evidence="1">
    <location>
        <begin position="14"/>
        <end position="27"/>
    </location>
</feature>
<keyword evidence="3" id="KW-1185">Reference proteome</keyword>
<evidence type="ECO:0000313" key="2">
    <source>
        <dbReference type="EnsemblPlants" id="Pp3c11_25750V3.2"/>
    </source>
</evidence>
<sequence length="40" mass="4510">MVEDGDLVIKSEHNAQAQEDGSYNTHVTLPDNAKYKMMTQ</sequence>
<dbReference type="EnsemblPlants" id="Pp3c11_25750V3.2">
    <property type="protein sequence ID" value="Pp3c11_25750V3.2"/>
    <property type="gene ID" value="Pp3c11_25750"/>
</dbReference>
<protein>
    <recommendedName>
        <fullName evidence="4">SHSP domain-containing protein</fullName>
    </recommendedName>
</protein>
<accession>A0A7I4A823</accession>
<reference evidence="2" key="3">
    <citation type="submission" date="2020-12" db="UniProtKB">
        <authorList>
            <consortium name="EnsemblPlants"/>
        </authorList>
    </citation>
    <scope>IDENTIFICATION</scope>
</reference>
<organism evidence="2 3">
    <name type="scientific">Physcomitrium patens</name>
    <name type="common">Spreading-leaved earth moss</name>
    <name type="synonym">Physcomitrella patens</name>
    <dbReference type="NCBI Taxonomy" id="3218"/>
    <lineage>
        <taxon>Eukaryota</taxon>
        <taxon>Viridiplantae</taxon>
        <taxon>Streptophyta</taxon>
        <taxon>Embryophyta</taxon>
        <taxon>Bryophyta</taxon>
        <taxon>Bryophytina</taxon>
        <taxon>Bryopsida</taxon>
        <taxon>Funariidae</taxon>
        <taxon>Funariales</taxon>
        <taxon>Funariaceae</taxon>
        <taxon>Physcomitrium</taxon>
    </lineage>
</organism>
<dbReference type="Proteomes" id="UP000006727">
    <property type="component" value="Chromosome 11"/>
</dbReference>
<name>A0A7I4A823_PHYPA</name>
<evidence type="ECO:0000256" key="1">
    <source>
        <dbReference type="SAM" id="MobiDB-lite"/>
    </source>
</evidence>
<proteinExistence type="predicted"/>
<evidence type="ECO:0008006" key="4">
    <source>
        <dbReference type="Google" id="ProtNLM"/>
    </source>
</evidence>
<dbReference type="Gramene" id="Pp3c11_25750V3.2">
    <property type="protein sequence ID" value="Pp3c11_25750V3.2"/>
    <property type="gene ID" value="Pp3c11_25750"/>
</dbReference>
<evidence type="ECO:0000313" key="3">
    <source>
        <dbReference type="Proteomes" id="UP000006727"/>
    </source>
</evidence>
<dbReference type="EMBL" id="ABEU02000011">
    <property type="status" value="NOT_ANNOTATED_CDS"/>
    <property type="molecule type" value="Genomic_DNA"/>
</dbReference>
<dbReference type="AlphaFoldDB" id="A0A7I4A823"/>
<feature type="region of interest" description="Disordered" evidence="1">
    <location>
        <begin position="1"/>
        <end position="40"/>
    </location>
</feature>
<reference evidence="2 3" key="1">
    <citation type="journal article" date="2008" name="Science">
        <title>The Physcomitrella genome reveals evolutionary insights into the conquest of land by plants.</title>
        <authorList>
            <person name="Rensing S."/>
            <person name="Lang D."/>
            <person name="Zimmer A."/>
            <person name="Terry A."/>
            <person name="Salamov A."/>
            <person name="Shapiro H."/>
            <person name="Nishiyama T."/>
            <person name="Perroud P.-F."/>
            <person name="Lindquist E."/>
            <person name="Kamisugi Y."/>
            <person name="Tanahashi T."/>
            <person name="Sakakibara K."/>
            <person name="Fujita T."/>
            <person name="Oishi K."/>
            <person name="Shin-I T."/>
            <person name="Kuroki Y."/>
            <person name="Toyoda A."/>
            <person name="Suzuki Y."/>
            <person name="Hashimoto A."/>
            <person name="Yamaguchi K."/>
            <person name="Sugano A."/>
            <person name="Kohara Y."/>
            <person name="Fujiyama A."/>
            <person name="Anterola A."/>
            <person name="Aoki S."/>
            <person name="Ashton N."/>
            <person name="Barbazuk W.B."/>
            <person name="Barker E."/>
            <person name="Bennetzen J."/>
            <person name="Bezanilla M."/>
            <person name="Blankenship R."/>
            <person name="Cho S.H."/>
            <person name="Dutcher S."/>
            <person name="Estelle M."/>
            <person name="Fawcett J.A."/>
            <person name="Gundlach H."/>
            <person name="Hanada K."/>
            <person name="Heyl A."/>
            <person name="Hicks K.A."/>
            <person name="Hugh J."/>
            <person name="Lohr M."/>
            <person name="Mayer K."/>
            <person name="Melkozernov A."/>
            <person name="Murata T."/>
            <person name="Nelson D."/>
            <person name="Pils B."/>
            <person name="Prigge M."/>
            <person name="Reiss B."/>
            <person name="Renner T."/>
            <person name="Rombauts S."/>
            <person name="Rushton P."/>
            <person name="Sanderfoot A."/>
            <person name="Schween G."/>
            <person name="Shiu S.-H."/>
            <person name="Stueber K."/>
            <person name="Theodoulou F.L."/>
            <person name="Tu H."/>
            <person name="Van de Peer Y."/>
            <person name="Verrier P.J."/>
            <person name="Waters E."/>
            <person name="Wood A."/>
            <person name="Yang L."/>
            <person name="Cove D."/>
            <person name="Cuming A."/>
            <person name="Hasebe M."/>
            <person name="Lucas S."/>
            <person name="Mishler D.B."/>
            <person name="Reski R."/>
            <person name="Grigoriev I."/>
            <person name="Quatrano R.S."/>
            <person name="Boore J.L."/>
        </authorList>
    </citation>
    <scope>NUCLEOTIDE SEQUENCE [LARGE SCALE GENOMIC DNA]</scope>
    <source>
        <strain evidence="2 3">cv. Gransden 2004</strain>
    </source>
</reference>
<reference evidence="2 3" key="2">
    <citation type="journal article" date="2018" name="Plant J.">
        <title>The Physcomitrella patens chromosome-scale assembly reveals moss genome structure and evolution.</title>
        <authorList>
            <person name="Lang D."/>
            <person name="Ullrich K.K."/>
            <person name="Murat F."/>
            <person name="Fuchs J."/>
            <person name="Jenkins J."/>
            <person name="Haas F.B."/>
            <person name="Piednoel M."/>
            <person name="Gundlach H."/>
            <person name="Van Bel M."/>
            <person name="Meyberg R."/>
            <person name="Vives C."/>
            <person name="Morata J."/>
            <person name="Symeonidi A."/>
            <person name="Hiss M."/>
            <person name="Muchero W."/>
            <person name="Kamisugi Y."/>
            <person name="Saleh O."/>
            <person name="Blanc G."/>
            <person name="Decker E.L."/>
            <person name="van Gessel N."/>
            <person name="Grimwood J."/>
            <person name="Hayes R.D."/>
            <person name="Graham S.W."/>
            <person name="Gunter L.E."/>
            <person name="McDaniel S.F."/>
            <person name="Hoernstein S.N.W."/>
            <person name="Larsson A."/>
            <person name="Li F.W."/>
            <person name="Perroud P.F."/>
            <person name="Phillips J."/>
            <person name="Ranjan P."/>
            <person name="Rokshar D.S."/>
            <person name="Rothfels C.J."/>
            <person name="Schneider L."/>
            <person name="Shu S."/>
            <person name="Stevenson D.W."/>
            <person name="Thummler F."/>
            <person name="Tillich M."/>
            <person name="Villarreal Aguilar J.C."/>
            <person name="Widiez T."/>
            <person name="Wong G.K."/>
            <person name="Wymore A."/>
            <person name="Zhang Y."/>
            <person name="Zimmer A.D."/>
            <person name="Quatrano R.S."/>
            <person name="Mayer K.F.X."/>
            <person name="Goodstein D."/>
            <person name="Casacuberta J.M."/>
            <person name="Vandepoele K."/>
            <person name="Reski R."/>
            <person name="Cuming A.C."/>
            <person name="Tuskan G.A."/>
            <person name="Maumus F."/>
            <person name="Salse J."/>
            <person name="Schmutz J."/>
            <person name="Rensing S.A."/>
        </authorList>
    </citation>
    <scope>NUCLEOTIDE SEQUENCE [LARGE SCALE GENOMIC DNA]</scope>
    <source>
        <strain evidence="2 3">cv. Gransden 2004</strain>
    </source>
</reference>